<dbReference type="SUPFAM" id="SSF55729">
    <property type="entry name" value="Acyl-CoA N-acyltransferases (Nat)"/>
    <property type="match status" value="2"/>
</dbReference>
<dbReference type="InterPro" id="IPR000182">
    <property type="entry name" value="GNAT_dom"/>
</dbReference>
<dbReference type="PROSITE" id="PS51186">
    <property type="entry name" value="GNAT"/>
    <property type="match status" value="2"/>
</dbReference>
<keyword evidence="1 4" id="KW-0808">Transferase</keyword>
<name>A0ABW0Z2L4_9ACTN</name>
<evidence type="ECO:0000313" key="5">
    <source>
        <dbReference type="Proteomes" id="UP001596083"/>
    </source>
</evidence>
<reference evidence="5" key="1">
    <citation type="journal article" date="2019" name="Int. J. Syst. Evol. Microbiol.">
        <title>The Global Catalogue of Microorganisms (GCM) 10K type strain sequencing project: providing services to taxonomists for standard genome sequencing and annotation.</title>
        <authorList>
            <consortium name="The Broad Institute Genomics Platform"/>
            <consortium name="The Broad Institute Genome Sequencing Center for Infectious Disease"/>
            <person name="Wu L."/>
            <person name="Ma J."/>
        </authorList>
    </citation>
    <scope>NUCLEOTIDE SEQUENCE [LARGE SCALE GENOMIC DNA]</scope>
    <source>
        <strain evidence="5">CGMCC 4.7304</strain>
    </source>
</reference>
<gene>
    <name evidence="4" type="ORF">ACFP1Z_11955</name>
</gene>
<dbReference type="RefSeq" id="WP_390316070.1">
    <property type="nucleotide sequence ID" value="NZ_JBHSPB010000006.1"/>
</dbReference>
<keyword evidence="2 4" id="KW-0012">Acyltransferase</keyword>
<dbReference type="EMBL" id="JBHSPB010000006">
    <property type="protein sequence ID" value="MFC5720880.1"/>
    <property type="molecule type" value="Genomic_DNA"/>
</dbReference>
<dbReference type="InterPro" id="IPR016181">
    <property type="entry name" value="Acyl_CoA_acyltransferase"/>
</dbReference>
<comment type="caution">
    <text evidence="4">The sequence shown here is derived from an EMBL/GenBank/DDBJ whole genome shotgun (WGS) entry which is preliminary data.</text>
</comment>
<evidence type="ECO:0000256" key="1">
    <source>
        <dbReference type="ARBA" id="ARBA00022679"/>
    </source>
</evidence>
<dbReference type="GO" id="GO:0016746">
    <property type="term" value="F:acyltransferase activity"/>
    <property type="evidence" value="ECO:0007669"/>
    <property type="project" value="UniProtKB-KW"/>
</dbReference>
<proteinExistence type="predicted"/>
<organism evidence="4 5">
    <name type="scientific">Streptomyces gamaensis</name>
    <dbReference type="NCBI Taxonomy" id="1763542"/>
    <lineage>
        <taxon>Bacteria</taxon>
        <taxon>Bacillati</taxon>
        <taxon>Actinomycetota</taxon>
        <taxon>Actinomycetes</taxon>
        <taxon>Kitasatosporales</taxon>
        <taxon>Streptomycetaceae</taxon>
        <taxon>Streptomyces</taxon>
    </lineage>
</organism>
<evidence type="ECO:0000313" key="4">
    <source>
        <dbReference type="EMBL" id="MFC5720880.1"/>
    </source>
</evidence>
<keyword evidence="5" id="KW-1185">Reference proteome</keyword>
<accession>A0ABW0Z2L4</accession>
<dbReference type="EC" id="2.3.1.-" evidence="4"/>
<feature type="domain" description="N-acetyltransferase" evidence="3">
    <location>
        <begin position="3"/>
        <end position="156"/>
    </location>
</feature>
<feature type="domain" description="N-acetyltransferase" evidence="3">
    <location>
        <begin position="169"/>
        <end position="321"/>
    </location>
</feature>
<protein>
    <submittedName>
        <fullName evidence="4">GNAT family N-acetyltransferase</fullName>
        <ecNumber evidence="4">2.3.1.-</ecNumber>
    </submittedName>
</protein>
<dbReference type="PANTHER" id="PTHR43877">
    <property type="entry name" value="AMINOALKYLPHOSPHONATE N-ACETYLTRANSFERASE-RELATED-RELATED"/>
    <property type="match status" value="1"/>
</dbReference>
<dbReference type="Proteomes" id="UP001596083">
    <property type="component" value="Unassembled WGS sequence"/>
</dbReference>
<evidence type="ECO:0000259" key="3">
    <source>
        <dbReference type="PROSITE" id="PS51186"/>
    </source>
</evidence>
<dbReference type="InterPro" id="IPR050832">
    <property type="entry name" value="Bact_Acetyltransf"/>
</dbReference>
<evidence type="ECO:0000256" key="2">
    <source>
        <dbReference type="ARBA" id="ARBA00023315"/>
    </source>
</evidence>
<dbReference type="Gene3D" id="3.40.630.30">
    <property type="match status" value="1"/>
</dbReference>
<dbReference type="CDD" id="cd04301">
    <property type="entry name" value="NAT_SF"/>
    <property type="match status" value="2"/>
</dbReference>
<dbReference type="Pfam" id="PF00583">
    <property type="entry name" value="Acetyltransf_1"/>
    <property type="match status" value="2"/>
</dbReference>
<sequence length="321" mass="35072">MDIVFRPLTEADIPALAGLRAAVERADRTGMHCDAADVREQITDPKLDLTRNAVAAWHDGHLAAYATVYEPEPVRGVLRFETAGAVHPAWRRRGLGTELIRWMRDRARAMHTEHAADVPGELLLAGVAGDTGLAALAERTGFAPCRYWFSMSRDLRTEPLPHATPPDGLRLTPFAWEDDEAVRLAHNEAFADHWDFTGADRADWRAWGTGARSFRPELSAVLSDAVGRVAAYLLADEYAADTAATGHRSCTVGFLGTLPAHRGRGAARALLSHTLRAARRQGCERAELVVDSANPTGALGLYERLGFATDRMFVTYAGPLR</sequence>